<keyword evidence="1" id="KW-0812">Transmembrane</keyword>
<evidence type="ECO:0000256" key="1">
    <source>
        <dbReference type="SAM" id="Phobius"/>
    </source>
</evidence>
<proteinExistence type="predicted"/>
<dbReference type="AlphaFoldDB" id="A0A451A8B6"/>
<evidence type="ECO:0000313" key="3">
    <source>
        <dbReference type="EMBL" id="VFK62265.1"/>
    </source>
</evidence>
<gene>
    <name evidence="2" type="ORF">BECKTUN1418E_GA0071001_101041</name>
    <name evidence="3" type="ORF">BECKTUN1418F_GA0071002_12971</name>
</gene>
<sequence>MEEVITPKVGLEVVVLLSEEAVTTQEVVLVDIQEVVLVNMVLILVLGIQMVVMVVEVVAPIVAIKRREYAT</sequence>
<dbReference type="EMBL" id="CAADFY010000297">
    <property type="protein sequence ID" value="VFK62265.1"/>
    <property type="molecule type" value="Genomic_DNA"/>
</dbReference>
<name>A0A451A8B6_9GAMM</name>
<feature type="transmembrane region" description="Helical" evidence="1">
    <location>
        <begin position="36"/>
        <end position="64"/>
    </location>
</feature>
<keyword evidence="1" id="KW-1133">Transmembrane helix</keyword>
<accession>A0A451A8B6</accession>
<reference evidence="3" key="1">
    <citation type="submission" date="2019-02" db="EMBL/GenBank/DDBJ databases">
        <authorList>
            <person name="Gruber-Vodicka R. H."/>
            <person name="Seah K. B. B."/>
        </authorList>
    </citation>
    <scope>NUCLEOTIDE SEQUENCE</scope>
    <source>
        <strain evidence="2">BECK_BY2</strain>
        <strain evidence="3">BECK_BY3</strain>
    </source>
</reference>
<organism evidence="3">
    <name type="scientific">Candidatus Kentrum sp. TUN</name>
    <dbReference type="NCBI Taxonomy" id="2126343"/>
    <lineage>
        <taxon>Bacteria</taxon>
        <taxon>Pseudomonadati</taxon>
        <taxon>Pseudomonadota</taxon>
        <taxon>Gammaproteobacteria</taxon>
        <taxon>Candidatus Kentrum</taxon>
    </lineage>
</organism>
<evidence type="ECO:0000313" key="2">
    <source>
        <dbReference type="EMBL" id="VFK52869.1"/>
    </source>
</evidence>
<protein>
    <submittedName>
        <fullName evidence="3">Uncharacterized protein</fullName>
    </submittedName>
</protein>
<keyword evidence="1" id="KW-0472">Membrane</keyword>
<dbReference type="EMBL" id="CAADFV010000010">
    <property type="protein sequence ID" value="VFK52869.1"/>
    <property type="molecule type" value="Genomic_DNA"/>
</dbReference>